<evidence type="ECO:0000313" key="9">
    <source>
        <dbReference type="EMBL" id="GHA70151.1"/>
    </source>
</evidence>
<reference evidence="9" key="2">
    <citation type="submission" date="2020-09" db="EMBL/GenBank/DDBJ databases">
        <authorList>
            <person name="Sun Q."/>
            <person name="Kim S."/>
        </authorList>
    </citation>
    <scope>NUCLEOTIDE SEQUENCE</scope>
    <source>
        <strain evidence="9">KCTC 32501</strain>
    </source>
</reference>
<evidence type="ECO:0000256" key="7">
    <source>
        <dbReference type="SAM" id="Phobius"/>
    </source>
</evidence>
<dbReference type="PROSITE" id="PS50850">
    <property type="entry name" value="MFS"/>
    <property type="match status" value="1"/>
</dbReference>
<keyword evidence="10" id="KW-1185">Reference proteome</keyword>
<sequence length="119" mass="12992">MRRLAMLPMIQRERKVVFASSLGTAFEWYDFYLFGALAPIMSRHFFSGFSDSTAFIFALMAFAVGFAVRPLGGVLFGCLGDLVGRKHTFLVTILIMGLSTFIIGVLPSYATVGVAAPII</sequence>
<evidence type="ECO:0000256" key="6">
    <source>
        <dbReference type="ARBA" id="ARBA00023136"/>
    </source>
</evidence>
<dbReference type="GO" id="GO:0005886">
    <property type="term" value="C:plasma membrane"/>
    <property type="evidence" value="ECO:0007669"/>
    <property type="project" value="UniProtKB-SubCell"/>
</dbReference>
<keyword evidence="5 7" id="KW-1133">Transmembrane helix</keyword>
<keyword evidence="2" id="KW-0813">Transport</keyword>
<dbReference type="SUPFAM" id="SSF103473">
    <property type="entry name" value="MFS general substrate transporter"/>
    <property type="match status" value="1"/>
</dbReference>
<proteinExistence type="predicted"/>
<feature type="transmembrane region" description="Helical" evidence="7">
    <location>
        <begin position="16"/>
        <end position="34"/>
    </location>
</feature>
<evidence type="ECO:0000259" key="8">
    <source>
        <dbReference type="PROSITE" id="PS50850"/>
    </source>
</evidence>
<keyword evidence="6 7" id="KW-0472">Membrane</keyword>
<organism evidence="9 10">
    <name type="scientific">Formosimonas limnophila</name>
    <dbReference type="NCBI Taxonomy" id="1384487"/>
    <lineage>
        <taxon>Bacteria</taxon>
        <taxon>Pseudomonadati</taxon>
        <taxon>Pseudomonadota</taxon>
        <taxon>Betaproteobacteria</taxon>
        <taxon>Burkholderiales</taxon>
        <taxon>Burkholderiaceae</taxon>
        <taxon>Formosimonas</taxon>
    </lineage>
</organism>
<dbReference type="InterPro" id="IPR005828">
    <property type="entry name" value="MFS_sugar_transport-like"/>
</dbReference>
<evidence type="ECO:0000256" key="4">
    <source>
        <dbReference type="ARBA" id="ARBA00022692"/>
    </source>
</evidence>
<name>A0A8J3FZM6_9BURK</name>
<evidence type="ECO:0000256" key="2">
    <source>
        <dbReference type="ARBA" id="ARBA00022448"/>
    </source>
</evidence>
<keyword evidence="4 7" id="KW-0812">Transmembrane</keyword>
<dbReference type="PANTHER" id="PTHR43045:SF7">
    <property type="entry name" value="MAJOR FACILITATOR SUPERFAMILY TRANSPORTER"/>
    <property type="match status" value="1"/>
</dbReference>
<evidence type="ECO:0000256" key="5">
    <source>
        <dbReference type="ARBA" id="ARBA00022989"/>
    </source>
</evidence>
<evidence type="ECO:0000256" key="3">
    <source>
        <dbReference type="ARBA" id="ARBA00022475"/>
    </source>
</evidence>
<dbReference type="PANTHER" id="PTHR43045">
    <property type="entry name" value="SHIKIMATE TRANSPORTER"/>
    <property type="match status" value="1"/>
</dbReference>
<evidence type="ECO:0000313" key="10">
    <source>
        <dbReference type="Proteomes" id="UP000614287"/>
    </source>
</evidence>
<feature type="transmembrane region" description="Helical" evidence="7">
    <location>
        <begin position="89"/>
        <end position="110"/>
    </location>
</feature>
<protein>
    <recommendedName>
        <fullName evidence="8">Major facilitator superfamily (MFS) profile domain-containing protein</fullName>
    </recommendedName>
</protein>
<evidence type="ECO:0000256" key="1">
    <source>
        <dbReference type="ARBA" id="ARBA00004651"/>
    </source>
</evidence>
<keyword evidence="3" id="KW-1003">Cell membrane</keyword>
<gene>
    <name evidence="9" type="ORF">GCM10009007_08530</name>
</gene>
<dbReference type="Pfam" id="PF00083">
    <property type="entry name" value="Sugar_tr"/>
    <property type="match status" value="1"/>
</dbReference>
<feature type="domain" description="Major facilitator superfamily (MFS) profile" evidence="8">
    <location>
        <begin position="16"/>
        <end position="119"/>
    </location>
</feature>
<feature type="transmembrane region" description="Helical" evidence="7">
    <location>
        <begin position="54"/>
        <end position="77"/>
    </location>
</feature>
<dbReference type="InterPro" id="IPR036259">
    <property type="entry name" value="MFS_trans_sf"/>
</dbReference>
<dbReference type="InterPro" id="IPR020846">
    <property type="entry name" value="MFS_dom"/>
</dbReference>
<comment type="subcellular location">
    <subcellularLocation>
        <location evidence="1">Cell membrane</location>
        <topology evidence="1">Multi-pass membrane protein</topology>
    </subcellularLocation>
</comment>
<reference evidence="9" key="1">
    <citation type="journal article" date="2014" name="Int. J. Syst. Evol. Microbiol.">
        <title>Complete genome sequence of Corynebacterium casei LMG S-19264T (=DSM 44701T), isolated from a smear-ripened cheese.</title>
        <authorList>
            <consortium name="US DOE Joint Genome Institute (JGI-PGF)"/>
            <person name="Walter F."/>
            <person name="Albersmeier A."/>
            <person name="Kalinowski J."/>
            <person name="Ruckert C."/>
        </authorList>
    </citation>
    <scope>NUCLEOTIDE SEQUENCE</scope>
    <source>
        <strain evidence="9">KCTC 32501</strain>
    </source>
</reference>
<dbReference type="EMBL" id="BMZG01000004">
    <property type="protein sequence ID" value="GHA70151.1"/>
    <property type="molecule type" value="Genomic_DNA"/>
</dbReference>
<accession>A0A8J3FZM6</accession>
<dbReference type="Proteomes" id="UP000614287">
    <property type="component" value="Unassembled WGS sequence"/>
</dbReference>
<comment type="caution">
    <text evidence="9">The sequence shown here is derived from an EMBL/GenBank/DDBJ whole genome shotgun (WGS) entry which is preliminary data.</text>
</comment>
<dbReference type="Gene3D" id="1.20.1250.20">
    <property type="entry name" value="MFS general substrate transporter like domains"/>
    <property type="match status" value="1"/>
</dbReference>
<dbReference type="GO" id="GO:0022857">
    <property type="term" value="F:transmembrane transporter activity"/>
    <property type="evidence" value="ECO:0007669"/>
    <property type="project" value="InterPro"/>
</dbReference>
<dbReference type="AlphaFoldDB" id="A0A8J3FZM6"/>